<proteinExistence type="predicted"/>
<gene>
    <name evidence="2" type="ORF">B0H17DRAFT_1339617</name>
</gene>
<protein>
    <submittedName>
        <fullName evidence="2">Uncharacterized protein</fullName>
    </submittedName>
</protein>
<dbReference type="EMBL" id="JARKIE010000466">
    <property type="protein sequence ID" value="KAJ7635886.1"/>
    <property type="molecule type" value="Genomic_DNA"/>
</dbReference>
<organism evidence="2 3">
    <name type="scientific">Mycena rosella</name>
    <name type="common">Pink bonnet</name>
    <name type="synonym">Agaricus rosellus</name>
    <dbReference type="NCBI Taxonomy" id="1033263"/>
    <lineage>
        <taxon>Eukaryota</taxon>
        <taxon>Fungi</taxon>
        <taxon>Dikarya</taxon>
        <taxon>Basidiomycota</taxon>
        <taxon>Agaricomycotina</taxon>
        <taxon>Agaricomycetes</taxon>
        <taxon>Agaricomycetidae</taxon>
        <taxon>Agaricales</taxon>
        <taxon>Marasmiineae</taxon>
        <taxon>Mycenaceae</taxon>
        <taxon>Mycena</taxon>
    </lineage>
</organism>
<accession>A0AAD7C0N6</accession>
<keyword evidence="3" id="KW-1185">Reference proteome</keyword>
<feature type="region of interest" description="Disordered" evidence="1">
    <location>
        <begin position="73"/>
        <end position="150"/>
    </location>
</feature>
<evidence type="ECO:0000256" key="1">
    <source>
        <dbReference type="SAM" id="MobiDB-lite"/>
    </source>
</evidence>
<name>A0AAD7C0N6_MYCRO</name>
<evidence type="ECO:0000313" key="2">
    <source>
        <dbReference type="EMBL" id="KAJ7635886.1"/>
    </source>
</evidence>
<reference evidence="2" key="1">
    <citation type="submission" date="2023-03" db="EMBL/GenBank/DDBJ databases">
        <title>Massive genome expansion in bonnet fungi (Mycena s.s.) driven by repeated elements and novel gene families across ecological guilds.</title>
        <authorList>
            <consortium name="Lawrence Berkeley National Laboratory"/>
            <person name="Harder C.B."/>
            <person name="Miyauchi S."/>
            <person name="Viragh M."/>
            <person name="Kuo A."/>
            <person name="Thoen E."/>
            <person name="Andreopoulos B."/>
            <person name="Lu D."/>
            <person name="Skrede I."/>
            <person name="Drula E."/>
            <person name="Henrissat B."/>
            <person name="Morin E."/>
            <person name="Kohler A."/>
            <person name="Barry K."/>
            <person name="LaButti K."/>
            <person name="Morin E."/>
            <person name="Salamov A."/>
            <person name="Lipzen A."/>
            <person name="Mereny Z."/>
            <person name="Hegedus B."/>
            <person name="Baldrian P."/>
            <person name="Stursova M."/>
            <person name="Weitz H."/>
            <person name="Taylor A."/>
            <person name="Grigoriev I.V."/>
            <person name="Nagy L.G."/>
            <person name="Martin F."/>
            <person name="Kauserud H."/>
        </authorList>
    </citation>
    <scope>NUCLEOTIDE SEQUENCE</scope>
    <source>
        <strain evidence="2">CBHHK067</strain>
    </source>
</reference>
<comment type="caution">
    <text evidence="2">The sequence shown here is derived from an EMBL/GenBank/DDBJ whole genome shotgun (WGS) entry which is preliminary data.</text>
</comment>
<evidence type="ECO:0000313" key="3">
    <source>
        <dbReference type="Proteomes" id="UP001221757"/>
    </source>
</evidence>
<dbReference type="Proteomes" id="UP001221757">
    <property type="component" value="Unassembled WGS sequence"/>
</dbReference>
<dbReference type="AlphaFoldDB" id="A0AAD7C0N6"/>
<feature type="region of interest" description="Disordered" evidence="1">
    <location>
        <begin position="164"/>
        <end position="190"/>
    </location>
</feature>
<sequence length="190" mass="20219">MLTALAAARAFAAAATTRKRRQFKSAPPEGPGARACGRQKGLYCVRACPAAGVRLWSASGWIKMLPRARIHAARRQRESVSMPGDARQRAARRARTPKPNNEPPPRGMRATPSTHQPRRARRAGPLAIDRAGRDPGPRAAANAHREPRAHDARACVGLPAWAACGGVSPPSSRGSFDEDGTAPSNPHLAP</sequence>